<accession>A0A225DNU9</accession>
<evidence type="ECO:0000313" key="5">
    <source>
        <dbReference type="EMBL" id="OWK37837.1"/>
    </source>
</evidence>
<dbReference type="PANTHER" id="PTHR43155">
    <property type="entry name" value="CYCLIC DI-GMP PHOSPHODIESTERASE PA4108-RELATED"/>
    <property type="match status" value="1"/>
</dbReference>
<feature type="domain" description="HD-GYP" evidence="4">
    <location>
        <begin position="299"/>
        <end position="494"/>
    </location>
</feature>
<dbReference type="SMART" id="SM00471">
    <property type="entry name" value="HDc"/>
    <property type="match status" value="1"/>
</dbReference>
<dbReference type="Pfam" id="PF13487">
    <property type="entry name" value="HD_5"/>
    <property type="match status" value="1"/>
</dbReference>
<organism evidence="5 6">
    <name type="scientific">Fimbriiglobus ruber</name>
    <dbReference type="NCBI Taxonomy" id="1908690"/>
    <lineage>
        <taxon>Bacteria</taxon>
        <taxon>Pseudomonadati</taxon>
        <taxon>Planctomycetota</taxon>
        <taxon>Planctomycetia</taxon>
        <taxon>Gemmatales</taxon>
        <taxon>Gemmataceae</taxon>
        <taxon>Fimbriiglobus</taxon>
    </lineage>
</organism>
<dbReference type="InterPro" id="IPR000253">
    <property type="entry name" value="FHA_dom"/>
</dbReference>
<dbReference type="CDD" id="cd00077">
    <property type="entry name" value="HDc"/>
    <property type="match status" value="1"/>
</dbReference>
<evidence type="ECO:0000259" key="4">
    <source>
        <dbReference type="PROSITE" id="PS51832"/>
    </source>
</evidence>
<dbReference type="Gene3D" id="1.10.3210.10">
    <property type="entry name" value="Hypothetical protein af1432"/>
    <property type="match status" value="1"/>
</dbReference>
<dbReference type="RefSeq" id="WP_161967792.1">
    <property type="nucleotide sequence ID" value="NZ_NIDE01000014.1"/>
</dbReference>
<name>A0A225DNU9_9BACT</name>
<dbReference type="InterPro" id="IPR037522">
    <property type="entry name" value="HD_GYP_dom"/>
</dbReference>
<evidence type="ECO:0000256" key="1">
    <source>
        <dbReference type="SAM" id="MobiDB-lite"/>
    </source>
</evidence>
<comment type="caution">
    <text evidence="5">The sequence shown here is derived from an EMBL/GenBank/DDBJ whole genome shotgun (WGS) entry which is preliminary data.</text>
</comment>
<feature type="domain" description="HD" evidence="3">
    <location>
        <begin position="321"/>
        <end position="443"/>
    </location>
</feature>
<dbReference type="PANTHER" id="PTHR43155:SF2">
    <property type="entry name" value="CYCLIC DI-GMP PHOSPHODIESTERASE PA4108"/>
    <property type="match status" value="1"/>
</dbReference>
<dbReference type="Gene3D" id="2.60.200.20">
    <property type="match status" value="1"/>
</dbReference>
<feature type="domain" description="FHA" evidence="2">
    <location>
        <begin position="20"/>
        <end position="69"/>
    </location>
</feature>
<dbReference type="SUPFAM" id="SSF49879">
    <property type="entry name" value="SMAD/FHA domain"/>
    <property type="match status" value="1"/>
</dbReference>
<gene>
    <name evidence="5" type="ORF">FRUB_06957</name>
</gene>
<dbReference type="Gene3D" id="3.30.450.40">
    <property type="match status" value="1"/>
</dbReference>
<evidence type="ECO:0000259" key="3">
    <source>
        <dbReference type="PROSITE" id="PS51831"/>
    </source>
</evidence>
<dbReference type="SUPFAM" id="SSF109604">
    <property type="entry name" value="HD-domain/PDEase-like"/>
    <property type="match status" value="1"/>
</dbReference>
<dbReference type="Pfam" id="PF00498">
    <property type="entry name" value="FHA"/>
    <property type="match status" value="1"/>
</dbReference>
<protein>
    <submittedName>
        <fullName evidence="5">Putative membrane associated protein</fullName>
    </submittedName>
</protein>
<evidence type="ECO:0000259" key="2">
    <source>
        <dbReference type="PROSITE" id="PS50006"/>
    </source>
</evidence>
<dbReference type="AlphaFoldDB" id="A0A225DNU9"/>
<dbReference type="SMART" id="SM00065">
    <property type="entry name" value="GAF"/>
    <property type="match status" value="1"/>
</dbReference>
<dbReference type="PROSITE" id="PS51831">
    <property type="entry name" value="HD"/>
    <property type="match status" value="1"/>
</dbReference>
<dbReference type="PROSITE" id="PS50006">
    <property type="entry name" value="FHA_DOMAIN"/>
    <property type="match status" value="1"/>
</dbReference>
<sequence>MLASEVPGSAARTWTSASRLQIGRLAELEVALDDTSVSRRHAEVVLADEGWVVRDLGSSNGTYLNDARLGRTDQRLRQGDVLKIGSLVLRVQKVRGGGLSVQVGSRAVQVDAATRRSWDEAMDGFGTPSDRQPQDTATLLRLMRAGYRLSQAVVVGAEWQRVLDDAVSFFGAQRGAILLVNDPAQPLAVRGVSVSINQRSLPQTVSMTPATLAFSRKESLLFQDARAAADLSAAESVARGGLSSVICAVVRSPDEAFGVLHLDRGLHQAPFTEDDLHMADSLAAALAIGLERVRMIERQQDLLVQVVTALAQAVEMRDAYTGNHTSRVTAYALLLADELGLPDDQKQNLRAATALHDIGKIGIDDDILRKPGRLSDAEFHQMRTHVTRGAEIIETVPGLAWALPVVRSHHERWDGRGYPDRLKGEQIPLTARVVAVADAFDAMTSDRPYRRGMPADAAFAEIRAAAGNQFDPRCAEAFLRIRGKVEALLNRESEFRRKADTATDTISARELQRQAAGVTPPPAVGLTTKPAPADNIPVAVPVAGSGG</sequence>
<dbReference type="PROSITE" id="PS51832">
    <property type="entry name" value="HD_GYP"/>
    <property type="match status" value="1"/>
</dbReference>
<dbReference type="Pfam" id="PF13185">
    <property type="entry name" value="GAF_2"/>
    <property type="match status" value="1"/>
</dbReference>
<evidence type="ECO:0000313" key="6">
    <source>
        <dbReference type="Proteomes" id="UP000214646"/>
    </source>
</evidence>
<dbReference type="InterPro" id="IPR003607">
    <property type="entry name" value="HD/PDEase_dom"/>
</dbReference>
<dbReference type="InterPro" id="IPR003018">
    <property type="entry name" value="GAF"/>
</dbReference>
<dbReference type="InterPro" id="IPR006674">
    <property type="entry name" value="HD_domain"/>
</dbReference>
<dbReference type="CDD" id="cd00060">
    <property type="entry name" value="FHA"/>
    <property type="match status" value="1"/>
</dbReference>
<dbReference type="EMBL" id="NIDE01000014">
    <property type="protein sequence ID" value="OWK37837.1"/>
    <property type="molecule type" value="Genomic_DNA"/>
</dbReference>
<dbReference type="SUPFAM" id="SSF55781">
    <property type="entry name" value="GAF domain-like"/>
    <property type="match status" value="1"/>
</dbReference>
<dbReference type="SMART" id="SM00240">
    <property type="entry name" value="FHA"/>
    <property type="match status" value="1"/>
</dbReference>
<dbReference type="InterPro" id="IPR008984">
    <property type="entry name" value="SMAD_FHA_dom_sf"/>
</dbReference>
<keyword evidence="6" id="KW-1185">Reference proteome</keyword>
<proteinExistence type="predicted"/>
<dbReference type="Proteomes" id="UP000214646">
    <property type="component" value="Unassembled WGS sequence"/>
</dbReference>
<reference evidence="6" key="1">
    <citation type="submission" date="2017-06" db="EMBL/GenBank/DDBJ databases">
        <title>Genome analysis of Fimbriiglobus ruber SP5, the first member of the order Planctomycetales with confirmed chitinolytic capability.</title>
        <authorList>
            <person name="Ravin N.V."/>
            <person name="Rakitin A.L."/>
            <person name="Ivanova A.A."/>
            <person name="Beletsky A.V."/>
            <person name="Kulichevskaya I.S."/>
            <person name="Mardanov A.V."/>
            <person name="Dedysh S.N."/>
        </authorList>
    </citation>
    <scope>NUCLEOTIDE SEQUENCE [LARGE SCALE GENOMIC DNA]</scope>
    <source>
        <strain evidence="6">SP5</strain>
    </source>
</reference>
<feature type="region of interest" description="Disordered" evidence="1">
    <location>
        <begin position="500"/>
        <end position="531"/>
    </location>
</feature>
<dbReference type="OrthoDB" id="9804747at2"/>
<dbReference type="InterPro" id="IPR029016">
    <property type="entry name" value="GAF-like_dom_sf"/>
</dbReference>